<dbReference type="UniPathway" id="UPA00344"/>
<dbReference type="SMART" id="SM00852">
    <property type="entry name" value="MoCF_biosynth"/>
    <property type="match status" value="1"/>
</dbReference>
<dbReference type="Proteomes" id="UP000249524">
    <property type="component" value="Unassembled WGS sequence"/>
</dbReference>
<keyword evidence="2" id="KW-0501">Molybdenum cofactor biosynthesis</keyword>
<dbReference type="EMBL" id="QFYS01000003">
    <property type="protein sequence ID" value="RAK66287.1"/>
    <property type="molecule type" value="Genomic_DNA"/>
</dbReference>
<comment type="pathway">
    <text evidence="2">Cofactor biosynthesis; molybdopterin biosynthesis.</text>
</comment>
<comment type="function">
    <text evidence="2">May be involved in the biosynthesis of molybdopterin.</text>
</comment>
<dbReference type="OrthoDB" id="9784492at2"/>
<dbReference type="NCBIfam" id="TIGR00177">
    <property type="entry name" value="molyb_syn"/>
    <property type="match status" value="1"/>
</dbReference>
<dbReference type="InterPro" id="IPR036425">
    <property type="entry name" value="MoaB/Mog-like_dom_sf"/>
</dbReference>
<dbReference type="Pfam" id="PF00994">
    <property type="entry name" value="MoCF_biosynth"/>
    <property type="match status" value="1"/>
</dbReference>
<feature type="domain" description="MoaB/Mog" evidence="3">
    <location>
        <begin position="27"/>
        <end position="171"/>
    </location>
</feature>
<dbReference type="NCBIfam" id="TIGR02667">
    <property type="entry name" value="moaB_proteo"/>
    <property type="match status" value="1"/>
</dbReference>
<dbReference type="InterPro" id="IPR013484">
    <property type="entry name" value="MoaB_proteobac"/>
</dbReference>
<organism evidence="4 5">
    <name type="scientific">Phenylobacterium kunshanense</name>
    <dbReference type="NCBI Taxonomy" id="1445034"/>
    <lineage>
        <taxon>Bacteria</taxon>
        <taxon>Pseudomonadati</taxon>
        <taxon>Pseudomonadota</taxon>
        <taxon>Alphaproteobacteria</taxon>
        <taxon>Caulobacterales</taxon>
        <taxon>Caulobacteraceae</taxon>
        <taxon>Phenylobacterium</taxon>
    </lineage>
</organism>
<dbReference type="PIRSF" id="PIRSF006443">
    <property type="entry name" value="MoaB"/>
    <property type="match status" value="1"/>
</dbReference>
<comment type="similarity">
    <text evidence="2">Belongs to the MoaB/Mog family.</text>
</comment>
<dbReference type="InterPro" id="IPR012245">
    <property type="entry name" value="MoaB"/>
</dbReference>
<sequence>MQIATTDRPASKARIDPNLPFYPLRIAVLTVSDTRTMETDTSGGLLADRVAAAGHELAGRAIVTDDVEAIQAQVKAWADNPAVDVIVATGGTGFAPRDVTPEAVRPLLRREMDGFAVVFHQASYGTVGVSTLQSRALAGQIGDTFVFCVPGSTGACRDAWDLVLAEEFDSRFKPCSLVGQIPRYRGVCS</sequence>
<keyword evidence="5" id="KW-1185">Reference proteome</keyword>
<evidence type="ECO:0000259" key="3">
    <source>
        <dbReference type="SMART" id="SM00852"/>
    </source>
</evidence>
<evidence type="ECO:0000313" key="4">
    <source>
        <dbReference type="EMBL" id="RAK66287.1"/>
    </source>
</evidence>
<evidence type="ECO:0000313" key="5">
    <source>
        <dbReference type="Proteomes" id="UP000249524"/>
    </source>
</evidence>
<accession>A0A328BH66</accession>
<dbReference type="GO" id="GO:0006777">
    <property type="term" value="P:Mo-molybdopterin cofactor biosynthetic process"/>
    <property type="evidence" value="ECO:0007669"/>
    <property type="project" value="UniProtKB-UniRule"/>
</dbReference>
<name>A0A328BH66_9CAUL</name>
<evidence type="ECO:0000256" key="2">
    <source>
        <dbReference type="PIRNR" id="PIRNR006443"/>
    </source>
</evidence>
<evidence type="ECO:0000256" key="1">
    <source>
        <dbReference type="ARBA" id="ARBA00015262"/>
    </source>
</evidence>
<proteinExistence type="inferred from homology"/>
<dbReference type="PANTHER" id="PTHR43232:SF2">
    <property type="entry name" value="MOLYBDENUM COFACTOR BIOSYNTHESIS PROTEIN B"/>
    <property type="match status" value="1"/>
</dbReference>
<dbReference type="InterPro" id="IPR001453">
    <property type="entry name" value="MoaB/Mog_dom"/>
</dbReference>
<protein>
    <recommendedName>
        <fullName evidence="1 2">Molybdenum cofactor biosynthesis protein B</fullName>
    </recommendedName>
</protein>
<reference evidence="4 5" key="1">
    <citation type="submission" date="2018-05" db="EMBL/GenBank/DDBJ databases">
        <authorList>
            <person name="Lanie J.A."/>
            <person name="Ng W.-L."/>
            <person name="Kazmierczak K.M."/>
            <person name="Andrzejewski T.M."/>
            <person name="Davidsen T.M."/>
            <person name="Wayne K.J."/>
            <person name="Tettelin H."/>
            <person name="Glass J.I."/>
            <person name="Rusch D."/>
            <person name="Podicherti R."/>
            <person name="Tsui H.-C.T."/>
            <person name="Winkler M.E."/>
        </authorList>
    </citation>
    <scope>NUCLEOTIDE SEQUENCE [LARGE SCALE GENOMIC DNA]</scope>
    <source>
        <strain evidence="4 5">BUT-10</strain>
    </source>
</reference>
<dbReference type="SUPFAM" id="SSF53218">
    <property type="entry name" value="Molybdenum cofactor biosynthesis proteins"/>
    <property type="match status" value="1"/>
</dbReference>
<dbReference type="Gene3D" id="3.40.980.10">
    <property type="entry name" value="MoaB/Mog-like domain"/>
    <property type="match status" value="1"/>
</dbReference>
<dbReference type="PANTHER" id="PTHR43232">
    <property type="entry name" value="MOLYBDENUM COFACTOR BIOSYNTHESIS PROTEIN B"/>
    <property type="match status" value="1"/>
</dbReference>
<dbReference type="AlphaFoldDB" id="A0A328BH66"/>
<gene>
    <name evidence="4" type="primary">moaB</name>
    <name evidence="4" type="ORF">DJ019_08510</name>
</gene>
<dbReference type="GO" id="GO:0005829">
    <property type="term" value="C:cytosol"/>
    <property type="evidence" value="ECO:0007669"/>
    <property type="project" value="TreeGrafter"/>
</dbReference>
<comment type="caution">
    <text evidence="4">The sequence shown here is derived from an EMBL/GenBank/DDBJ whole genome shotgun (WGS) entry which is preliminary data.</text>
</comment>
<dbReference type="RefSeq" id="WP_111275596.1">
    <property type="nucleotide sequence ID" value="NZ_QFYS01000003.1"/>
</dbReference>
<dbReference type="CDD" id="cd00886">
    <property type="entry name" value="MogA_MoaB"/>
    <property type="match status" value="1"/>
</dbReference>